<organism evidence="2 3">
    <name type="scientific">Kibdelosporangium lantanae</name>
    <dbReference type="NCBI Taxonomy" id="1497396"/>
    <lineage>
        <taxon>Bacteria</taxon>
        <taxon>Bacillati</taxon>
        <taxon>Actinomycetota</taxon>
        <taxon>Actinomycetes</taxon>
        <taxon>Pseudonocardiales</taxon>
        <taxon>Pseudonocardiaceae</taxon>
        <taxon>Kibdelosporangium</taxon>
    </lineage>
</organism>
<feature type="non-terminal residue" evidence="2">
    <location>
        <position position="95"/>
    </location>
</feature>
<feature type="transmembrane region" description="Helical" evidence="1">
    <location>
        <begin position="71"/>
        <end position="91"/>
    </location>
</feature>
<keyword evidence="3" id="KW-1185">Reference proteome</keyword>
<keyword evidence="1" id="KW-1133">Transmembrane helix</keyword>
<gene>
    <name evidence="2" type="ORF">ACFQ1S_43380</name>
</gene>
<evidence type="ECO:0000313" key="2">
    <source>
        <dbReference type="EMBL" id="MFD1051928.1"/>
    </source>
</evidence>
<feature type="transmembrane region" description="Helical" evidence="1">
    <location>
        <begin position="21"/>
        <end position="41"/>
    </location>
</feature>
<dbReference type="SUPFAM" id="SSF81343">
    <property type="entry name" value="Fumarate reductase respiratory complex transmembrane subunits"/>
    <property type="match status" value="1"/>
</dbReference>
<proteinExistence type="predicted"/>
<keyword evidence="1" id="KW-0812">Transmembrane</keyword>
<accession>A0ABW3MP57</accession>
<sequence length="95" mass="10273">MLEVVRRSTPGRIWASTIGKKAVMGVTGLAMLLYVVAHMLGNLKFFWGAGSIDGYAAWLRTILDDLLGHGGFLWVMRVGLVACVVLHMTAATQLA</sequence>
<dbReference type="Proteomes" id="UP001597045">
    <property type="component" value="Unassembled WGS sequence"/>
</dbReference>
<evidence type="ECO:0000256" key="1">
    <source>
        <dbReference type="SAM" id="Phobius"/>
    </source>
</evidence>
<protein>
    <submittedName>
        <fullName evidence="2">Succinate dehydrogenase</fullName>
    </submittedName>
</protein>
<dbReference type="InterPro" id="IPR034804">
    <property type="entry name" value="SQR/QFR_C/D"/>
</dbReference>
<evidence type="ECO:0000313" key="3">
    <source>
        <dbReference type="Proteomes" id="UP001597045"/>
    </source>
</evidence>
<dbReference type="EMBL" id="JBHTIS010003987">
    <property type="protein sequence ID" value="MFD1051928.1"/>
    <property type="molecule type" value="Genomic_DNA"/>
</dbReference>
<name>A0ABW3MP57_9PSEU</name>
<keyword evidence="1" id="KW-0472">Membrane</keyword>
<reference evidence="3" key="1">
    <citation type="journal article" date="2019" name="Int. J. Syst. Evol. Microbiol.">
        <title>The Global Catalogue of Microorganisms (GCM) 10K type strain sequencing project: providing services to taxonomists for standard genome sequencing and annotation.</title>
        <authorList>
            <consortium name="The Broad Institute Genomics Platform"/>
            <consortium name="The Broad Institute Genome Sequencing Center for Infectious Disease"/>
            <person name="Wu L."/>
            <person name="Ma J."/>
        </authorList>
    </citation>
    <scope>NUCLEOTIDE SEQUENCE [LARGE SCALE GENOMIC DNA]</scope>
    <source>
        <strain evidence="3">JCM 31486</strain>
    </source>
</reference>
<comment type="caution">
    <text evidence="2">The sequence shown here is derived from an EMBL/GenBank/DDBJ whole genome shotgun (WGS) entry which is preliminary data.</text>
</comment>
<dbReference type="Gene3D" id="1.20.1300.10">
    <property type="entry name" value="Fumarate reductase/succinate dehydrogenase, transmembrane subunit"/>
    <property type="match status" value="1"/>
</dbReference>